<comment type="caution">
    <text evidence="1">The sequence shown here is derived from an EMBL/GenBank/DDBJ whole genome shotgun (WGS) entry which is preliminary data.</text>
</comment>
<gene>
    <name evidence="1" type="ORF">AVEN_219113_1</name>
</gene>
<protein>
    <submittedName>
        <fullName evidence="1">Uncharacterized protein</fullName>
    </submittedName>
</protein>
<organism evidence="1 2">
    <name type="scientific">Araneus ventricosus</name>
    <name type="common">Orbweaver spider</name>
    <name type="synonym">Epeira ventricosa</name>
    <dbReference type="NCBI Taxonomy" id="182803"/>
    <lineage>
        <taxon>Eukaryota</taxon>
        <taxon>Metazoa</taxon>
        <taxon>Ecdysozoa</taxon>
        <taxon>Arthropoda</taxon>
        <taxon>Chelicerata</taxon>
        <taxon>Arachnida</taxon>
        <taxon>Araneae</taxon>
        <taxon>Araneomorphae</taxon>
        <taxon>Entelegynae</taxon>
        <taxon>Araneoidea</taxon>
        <taxon>Araneidae</taxon>
        <taxon>Araneus</taxon>
    </lineage>
</organism>
<dbReference type="EMBL" id="BGPR01025113">
    <property type="protein sequence ID" value="GBN93739.1"/>
    <property type="molecule type" value="Genomic_DNA"/>
</dbReference>
<reference evidence="1 2" key="1">
    <citation type="journal article" date="2019" name="Sci. Rep.">
        <title>Orb-weaving spider Araneus ventricosus genome elucidates the spidroin gene catalogue.</title>
        <authorList>
            <person name="Kono N."/>
            <person name="Nakamura H."/>
            <person name="Ohtoshi R."/>
            <person name="Moran D.A.P."/>
            <person name="Shinohara A."/>
            <person name="Yoshida Y."/>
            <person name="Fujiwara M."/>
            <person name="Mori M."/>
            <person name="Tomita M."/>
            <person name="Arakawa K."/>
        </authorList>
    </citation>
    <scope>NUCLEOTIDE SEQUENCE [LARGE SCALE GENOMIC DNA]</scope>
</reference>
<evidence type="ECO:0000313" key="2">
    <source>
        <dbReference type="Proteomes" id="UP000499080"/>
    </source>
</evidence>
<accession>A0A4Y2T2T2</accession>
<keyword evidence="2" id="KW-1185">Reference proteome</keyword>
<sequence length="85" mass="9594">MQNCSVMKGNAILRKLCMSFEGSPLMGRKSSLCMNYRTEPILTVAKSLKAPCSDIKPRVKQLRPLMEFYFEAIGRDLSPETPLPE</sequence>
<evidence type="ECO:0000313" key="1">
    <source>
        <dbReference type="EMBL" id="GBN93739.1"/>
    </source>
</evidence>
<name>A0A4Y2T2T2_ARAVE</name>
<proteinExistence type="predicted"/>
<dbReference type="Proteomes" id="UP000499080">
    <property type="component" value="Unassembled WGS sequence"/>
</dbReference>
<dbReference type="AlphaFoldDB" id="A0A4Y2T2T2"/>